<feature type="transmembrane region" description="Helical" evidence="1">
    <location>
        <begin position="66"/>
        <end position="84"/>
    </location>
</feature>
<dbReference type="EMBL" id="LCAE01000001">
    <property type="protein sequence ID" value="KKR88173.1"/>
    <property type="molecule type" value="Genomic_DNA"/>
</dbReference>
<evidence type="ECO:0000313" key="3">
    <source>
        <dbReference type="Proteomes" id="UP000033858"/>
    </source>
</evidence>
<dbReference type="InterPro" id="IPR007404">
    <property type="entry name" value="YdjM-like"/>
</dbReference>
<proteinExistence type="predicted"/>
<dbReference type="Proteomes" id="UP000033858">
    <property type="component" value="Unassembled WGS sequence"/>
</dbReference>
<feature type="transmembrane region" description="Helical" evidence="1">
    <location>
        <begin position="27"/>
        <end position="46"/>
    </location>
</feature>
<keyword evidence="1" id="KW-0812">Transmembrane</keyword>
<protein>
    <recommendedName>
        <fullName evidence="4">Membrane-bound metal-dependent hydrolase</fullName>
    </recommendedName>
</protein>
<name>A0A0G0UH73_9BACT</name>
<evidence type="ECO:0008006" key="4">
    <source>
        <dbReference type="Google" id="ProtNLM"/>
    </source>
</evidence>
<reference evidence="2 3" key="1">
    <citation type="journal article" date="2015" name="Nature">
        <title>rRNA introns, odd ribosomes, and small enigmatic genomes across a large radiation of phyla.</title>
        <authorList>
            <person name="Brown C.T."/>
            <person name="Hug L.A."/>
            <person name="Thomas B.C."/>
            <person name="Sharon I."/>
            <person name="Castelle C.J."/>
            <person name="Singh A."/>
            <person name="Wilkins M.J."/>
            <person name="Williams K.H."/>
            <person name="Banfield J.F."/>
        </authorList>
    </citation>
    <scope>NUCLEOTIDE SEQUENCE [LARGE SCALE GENOMIC DNA]</scope>
</reference>
<gene>
    <name evidence="2" type="ORF">UU32_C0001G0009</name>
</gene>
<organism evidence="2 3">
    <name type="scientific">Candidatus Woesebacteria bacterium GW2011_GWB1_41_10</name>
    <dbReference type="NCBI Taxonomy" id="1618577"/>
    <lineage>
        <taxon>Bacteria</taxon>
        <taxon>Candidatus Woeseibacteriota</taxon>
    </lineage>
</organism>
<accession>A0A0G0UH73</accession>
<keyword evidence="1" id="KW-0472">Membrane</keyword>
<dbReference type="AlphaFoldDB" id="A0A0G0UH73"/>
<comment type="caution">
    <text evidence="2">The sequence shown here is derived from an EMBL/GenBank/DDBJ whole genome shotgun (WGS) entry which is preliminary data.</text>
</comment>
<evidence type="ECO:0000313" key="2">
    <source>
        <dbReference type="EMBL" id="KKR88173.1"/>
    </source>
</evidence>
<evidence type="ECO:0000256" key="1">
    <source>
        <dbReference type="SAM" id="Phobius"/>
    </source>
</evidence>
<feature type="transmembrane region" description="Helical" evidence="1">
    <location>
        <begin position="153"/>
        <end position="171"/>
    </location>
</feature>
<dbReference type="Pfam" id="PF04307">
    <property type="entry name" value="YdjM"/>
    <property type="match status" value="1"/>
</dbReference>
<sequence length="172" mass="19338">MTPLGHAGIGLLVGVGMTRVFPHVDPSIVLTATVVGGTVLDLDLIYRYYQTGGNILDEKIGKHRYLPTHTPVFVVLAGTVVSMFNNTWGIFLTLGGFLHLLLDTLFFPEGVNFIYPFGKRMTRFFYIKTHPFWAPKEISGVPDWSKNYLVSPLFWIFEVVPTIIAIALYFLI</sequence>
<keyword evidence="1" id="KW-1133">Transmembrane helix</keyword>